<dbReference type="EMBL" id="QBML01000031">
    <property type="protein sequence ID" value="PZO37404.1"/>
    <property type="molecule type" value="Genomic_DNA"/>
</dbReference>
<feature type="transmembrane region" description="Helical" evidence="1">
    <location>
        <begin position="12"/>
        <end position="33"/>
    </location>
</feature>
<name>A0A2W4VX22_9CYAN</name>
<dbReference type="AlphaFoldDB" id="A0A2W4VX22"/>
<dbReference type="Proteomes" id="UP000249467">
    <property type="component" value="Unassembled WGS sequence"/>
</dbReference>
<protein>
    <recommendedName>
        <fullName evidence="4">DUF928 domain-containing protein</fullName>
    </recommendedName>
</protein>
<evidence type="ECO:0008006" key="4">
    <source>
        <dbReference type="Google" id="ProtNLM"/>
    </source>
</evidence>
<proteinExistence type="predicted"/>
<organism evidence="2 3">
    <name type="scientific">Pseudanabaena frigida</name>
    <dbReference type="NCBI Taxonomy" id="945775"/>
    <lineage>
        <taxon>Bacteria</taxon>
        <taxon>Bacillati</taxon>
        <taxon>Cyanobacteriota</taxon>
        <taxon>Cyanophyceae</taxon>
        <taxon>Pseudanabaenales</taxon>
        <taxon>Pseudanabaenaceae</taxon>
        <taxon>Pseudanabaena</taxon>
    </lineage>
</organism>
<gene>
    <name evidence="2" type="ORF">DCF19_18910</name>
</gene>
<sequence length="278" mass="31463">MKIDAWRSLFRYPKLIFMLVAFSAIGWCLPVAVHSKSSSFYGLGVIPNNVVEGATRCPKTKLVAVDLLAPDDGARTLSSRPTFYWYIEHKSLDAKASSPETENKEFFGISFILRSGFGRNAKSIFSFRSKGYRKDNSGLYRFTLPPNSPNLEVDKTYTWNIRYASSVSKDGDTPIDQIDARAIVRRESNPAVMSEIEGASTDLARARIFANNRYWYDALDAYTKWIDANPNDKIALRERLSMLDEIVERSPKLKCIGKYNVNDSSLINSPQSIQQIMK</sequence>
<comment type="caution">
    <text evidence="2">The sequence shown here is derived from an EMBL/GenBank/DDBJ whole genome shotgun (WGS) entry which is preliminary data.</text>
</comment>
<evidence type="ECO:0000256" key="1">
    <source>
        <dbReference type="SAM" id="Phobius"/>
    </source>
</evidence>
<evidence type="ECO:0000313" key="3">
    <source>
        <dbReference type="Proteomes" id="UP000249467"/>
    </source>
</evidence>
<accession>A0A2W4VX22</accession>
<keyword evidence="1" id="KW-0472">Membrane</keyword>
<dbReference type="Pfam" id="PF06051">
    <property type="entry name" value="DUF928"/>
    <property type="match status" value="1"/>
</dbReference>
<keyword evidence="1" id="KW-0812">Transmembrane</keyword>
<evidence type="ECO:0000313" key="2">
    <source>
        <dbReference type="EMBL" id="PZO37404.1"/>
    </source>
</evidence>
<dbReference type="InterPro" id="IPR010328">
    <property type="entry name" value="DUF928"/>
</dbReference>
<keyword evidence="1" id="KW-1133">Transmembrane helix</keyword>
<reference evidence="2 3" key="2">
    <citation type="submission" date="2018-06" db="EMBL/GenBank/DDBJ databases">
        <title>Metagenomic assembly of (sub)arctic Cyanobacteria and their associated microbiome from non-axenic cultures.</title>
        <authorList>
            <person name="Baurain D."/>
        </authorList>
    </citation>
    <scope>NUCLEOTIDE SEQUENCE [LARGE SCALE GENOMIC DNA]</scope>
    <source>
        <strain evidence="2">ULC066bin1</strain>
    </source>
</reference>
<reference evidence="2 3" key="1">
    <citation type="submission" date="2018-04" db="EMBL/GenBank/DDBJ databases">
        <authorList>
            <person name="Go L.Y."/>
            <person name="Mitchell J.A."/>
        </authorList>
    </citation>
    <scope>NUCLEOTIDE SEQUENCE [LARGE SCALE GENOMIC DNA]</scope>
    <source>
        <strain evidence="2">ULC066bin1</strain>
    </source>
</reference>